<dbReference type="OrthoDB" id="277611at2"/>
<accession>A0A5C5Y7V4</accession>
<reference evidence="1 2" key="1">
    <citation type="submission" date="2019-02" db="EMBL/GenBank/DDBJ databases">
        <title>Deep-cultivation of Planctomycetes and their phenomic and genomic characterization uncovers novel biology.</title>
        <authorList>
            <person name="Wiegand S."/>
            <person name="Jogler M."/>
            <person name="Boedeker C."/>
            <person name="Pinto D."/>
            <person name="Vollmers J."/>
            <person name="Rivas-Marin E."/>
            <person name="Kohn T."/>
            <person name="Peeters S.H."/>
            <person name="Heuer A."/>
            <person name="Rast P."/>
            <person name="Oberbeckmann S."/>
            <person name="Bunk B."/>
            <person name="Jeske O."/>
            <person name="Meyerdierks A."/>
            <person name="Storesund J.E."/>
            <person name="Kallscheuer N."/>
            <person name="Luecker S."/>
            <person name="Lage O.M."/>
            <person name="Pohl T."/>
            <person name="Merkel B.J."/>
            <person name="Hornburger P."/>
            <person name="Mueller R.-W."/>
            <person name="Bruemmer F."/>
            <person name="Labrenz M."/>
            <person name="Spormann A.M."/>
            <person name="Op Den Camp H."/>
            <person name="Overmann J."/>
            <person name="Amann R."/>
            <person name="Jetten M.S.M."/>
            <person name="Mascher T."/>
            <person name="Medema M.H."/>
            <person name="Devos D.P."/>
            <person name="Kaster A.-K."/>
            <person name="Ovreas L."/>
            <person name="Rohde M."/>
            <person name="Galperin M.Y."/>
            <person name="Jogler C."/>
        </authorList>
    </citation>
    <scope>NUCLEOTIDE SEQUENCE [LARGE SCALE GENOMIC DNA]</scope>
    <source>
        <strain evidence="1 2">Pan14r</strain>
    </source>
</reference>
<dbReference type="EMBL" id="SJPL01000001">
    <property type="protein sequence ID" value="TWT69432.1"/>
    <property type="molecule type" value="Genomic_DNA"/>
</dbReference>
<dbReference type="Pfam" id="PF13516">
    <property type="entry name" value="LRR_6"/>
    <property type="match status" value="2"/>
</dbReference>
<evidence type="ECO:0000313" key="1">
    <source>
        <dbReference type="EMBL" id="TWT69432.1"/>
    </source>
</evidence>
<proteinExistence type="predicted"/>
<dbReference type="PANTHER" id="PTHR13318">
    <property type="entry name" value="PARTNER OF PAIRED, ISOFORM B-RELATED"/>
    <property type="match status" value="1"/>
</dbReference>
<dbReference type="InterPro" id="IPR001611">
    <property type="entry name" value="Leu-rich_rpt"/>
</dbReference>
<name>A0A5C5Y7V4_9PLAN</name>
<dbReference type="SUPFAM" id="SSF52047">
    <property type="entry name" value="RNI-like"/>
    <property type="match status" value="1"/>
</dbReference>
<dbReference type="Proteomes" id="UP000317238">
    <property type="component" value="Unassembled WGS sequence"/>
</dbReference>
<comment type="caution">
    <text evidence="1">The sequence shown here is derived from an EMBL/GenBank/DDBJ whole genome shotgun (WGS) entry which is preliminary data.</text>
</comment>
<dbReference type="Gene3D" id="3.80.10.10">
    <property type="entry name" value="Ribonuclease Inhibitor"/>
    <property type="match status" value="2"/>
</dbReference>
<gene>
    <name evidence="1" type="ORF">Pan14r_17180</name>
</gene>
<protein>
    <submittedName>
        <fullName evidence="1">Leucine Rich repeats (2 copies)</fullName>
    </submittedName>
</protein>
<evidence type="ECO:0000313" key="2">
    <source>
        <dbReference type="Proteomes" id="UP000317238"/>
    </source>
</evidence>
<sequence>MNPLRLICFSSLVTAAMAWFPKIPADDTIGRPKNLPSVSQQLIDLGAGNVRQINGELSYVHLKGSRFTDDAAGLLAGQRSLVFLSLAQTPITDATLRIVCDLDQLKWLFLDHTKITDQAAAGLAKLSNLRTLSLAGCGVTDKTFTHVSWPRLHTLDLSQSRISDTTVGRLSGHQAIQHLNLSRTAVTDRCMNDLVTMPKITRLNLAGTKITDSGFAKLQTLGNLREVDVTGTQVTASAILGFSAQHPECLVHGPELAIDSLAHH</sequence>
<dbReference type="InterPro" id="IPR032675">
    <property type="entry name" value="LRR_dom_sf"/>
</dbReference>
<dbReference type="AlphaFoldDB" id="A0A5C5Y7V4"/>
<dbReference type="GO" id="GO:0019005">
    <property type="term" value="C:SCF ubiquitin ligase complex"/>
    <property type="evidence" value="ECO:0007669"/>
    <property type="project" value="TreeGrafter"/>
</dbReference>
<keyword evidence="2" id="KW-1185">Reference proteome</keyword>
<dbReference type="RefSeq" id="WP_146438864.1">
    <property type="nucleotide sequence ID" value="NZ_SJPL01000001.1"/>
</dbReference>
<dbReference type="GO" id="GO:0031146">
    <property type="term" value="P:SCF-dependent proteasomal ubiquitin-dependent protein catabolic process"/>
    <property type="evidence" value="ECO:0007669"/>
    <property type="project" value="TreeGrafter"/>
</dbReference>
<organism evidence="1 2">
    <name type="scientific">Crateriforma conspicua</name>
    <dbReference type="NCBI Taxonomy" id="2527996"/>
    <lineage>
        <taxon>Bacteria</taxon>
        <taxon>Pseudomonadati</taxon>
        <taxon>Planctomycetota</taxon>
        <taxon>Planctomycetia</taxon>
        <taxon>Planctomycetales</taxon>
        <taxon>Planctomycetaceae</taxon>
        <taxon>Crateriforma</taxon>
    </lineage>
</organism>